<keyword evidence="1 5" id="KW-0723">Serine/threonine-protein kinase</keyword>
<evidence type="ECO:0000256" key="2">
    <source>
        <dbReference type="ARBA" id="ARBA00022679"/>
    </source>
</evidence>
<evidence type="ECO:0000313" key="8">
    <source>
        <dbReference type="Proteomes" id="UP000076878"/>
    </source>
</evidence>
<keyword evidence="4 5" id="KW-0418">Kinase</keyword>
<gene>
    <name evidence="7" type="ORF">SAMN05216375_109110</name>
    <name evidence="6" type="ORF">TR210_1449</name>
</gene>
<dbReference type="EMBL" id="FJNB01000010">
    <property type="protein sequence ID" value="CZQ97300.1"/>
    <property type="molecule type" value="Genomic_DNA"/>
</dbReference>
<evidence type="ECO:0000256" key="1">
    <source>
        <dbReference type="ARBA" id="ARBA00022527"/>
    </source>
</evidence>
<protein>
    <recommendedName>
        <fullName evidence="5">Putative pyruvate, phosphate dikinase regulatory protein</fullName>
        <shortName evidence="5">PPDK regulatory protein</shortName>
        <ecNumber evidence="5">2.7.11.32</ecNumber>
        <ecNumber evidence="5">2.7.4.27</ecNumber>
    </recommendedName>
</protein>
<dbReference type="RefSeq" id="WP_068622863.1">
    <property type="nucleotide sequence ID" value="NZ_FJNB01000010.1"/>
</dbReference>
<dbReference type="EC" id="2.7.11.32" evidence="5"/>
<evidence type="ECO:0000256" key="5">
    <source>
        <dbReference type="HAMAP-Rule" id="MF_00921"/>
    </source>
</evidence>
<proteinExistence type="inferred from homology"/>
<dbReference type="GO" id="GO:0043531">
    <property type="term" value="F:ADP binding"/>
    <property type="evidence" value="ECO:0007669"/>
    <property type="project" value="UniProtKB-UniRule"/>
</dbReference>
<dbReference type="PANTHER" id="PTHR31756">
    <property type="entry name" value="PYRUVATE, PHOSPHATE DIKINASE REGULATORY PROTEIN 1, CHLOROPLASTIC"/>
    <property type="match status" value="1"/>
</dbReference>
<dbReference type="InterPro" id="IPR005177">
    <property type="entry name" value="Kinase-pyrophosphorylase"/>
</dbReference>
<name>A0A143YS45_9LACT</name>
<feature type="binding site" evidence="5">
    <location>
        <begin position="154"/>
        <end position="161"/>
    </location>
    <ligand>
        <name>ADP</name>
        <dbReference type="ChEBI" id="CHEBI:456216"/>
    </ligand>
</feature>
<reference evidence="7 9" key="2">
    <citation type="submission" date="2016-10" db="EMBL/GenBank/DDBJ databases">
        <authorList>
            <person name="Varghese N."/>
            <person name="Submissions S."/>
        </authorList>
    </citation>
    <scope>NUCLEOTIDE SEQUENCE [LARGE SCALE GENOMIC DNA]</scope>
    <source>
        <strain evidence="7 9">DSM 22150</strain>
    </source>
</reference>
<comment type="catalytic activity">
    <reaction evidence="5">
        <text>N(tele)-phospho-L-histidyl/L-threonyl-[pyruvate, phosphate dikinase] + ADP = N(tele)-phospho-L-histidyl/O-phospho-L-threonyl-[pyruvate, phosphate dikinase] + AMP + H(+)</text>
        <dbReference type="Rhea" id="RHEA:43692"/>
        <dbReference type="Rhea" id="RHEA-COMP:10650"/>
        <dbReference type="Rhea" id="RHEA-COMP:10651"/>
        <dbReference type="ChEBI" id="CHEBI:15378"/>
        <dbReference type="ChEBI" id="CHEBI:30013"/>
        <dbReference type="ChEBI" id="CHEBI:61977"/>
        <dbReference type="ChEBI" id="CHEBI:83586"/>
        <dbReference type="ChEBI" id="CHEBI:456215"/>
        <dbReference type="ChEBI" id="CHEBI:456216"/>
        <dbReference type="EC" id="2.7.11.32"/>
    </reaction>
</comment>
<accession>A0A143YS45</accession>
<evidence type="ECO:0000313" key="7">
    <source>
        <dbReference type="EMBL" id="SEJ22392.1"/>
    </source>
</evidence>
<dbReference type="Proteomes" id="UP000076878">
    <property type="component" value="Unassembled WGS sequence"/>
</dbReference>
<dbReference type="GO" id="GO:0005524">
    <property type="term" value="F:ATP binding"/>
    <property type="evidence" value="ECO:0007669"/>
    <property type="project" value="InterPro"/>
</dbReference>
<keyword evidence="3 5" id="KW-0547">Nucleotide-binding</keyword>
<dbReference type="GO" id="GO:0016776">
    <property type="term" value="F:phosphotransferase activity, phosphate group as acceptor"/>
    <property type="evidence" value="ECO:0007669"/>
    <property type="project" value="UniProtKB-UniRule"/>
</dbReference>
<dbReference type="InterPro" id="IPR026565">
    <property type="entry name" value="PPDK_reg"/>
</dbReference>
<dbReference type="SUPFAM" id="SSF52540">
    <property type="entry name" value="P-loop containing nucleoside triphosphate hydrolases"/>
    <property type="match status" value="1"/>
</dbReference>
<dbReference type="Pfam" id="PF03618">
    <property type="entry name" value="Kinase-PPPase"/>
    <property type="match status" value="1"/>
</dbReference>
<dbReference type="AlphaFoldDB" id="A0A143YS45"/>
<comment type="catalytic activity">
    <reaction evidence="5">
        <text>N(tele)-phospho-L-histidyl/O-phospho-L-threonyl-[pyruvate, phosphate dikinase] + phosphate + H(+) = N(tele)-phospho-L-histidyl/L-threonyl-[pyruvate, phosphate dikinase] + diphosphate</text>
        <dbReference type="Rhea" id="RHEA:43696"/>
        <dbReference type="Rhea" id="RHEA-COMP:10650"/>
        <dbReference type="Rhea" id="RHEA-COMP:10651"/>
        <dbReference type="ChEBI" id="CHEBI:15378"/>
        <dbReference type="ChEBI" id="CHEBI:30013"/>
        <dbReference type="ChEBI" id="CHEBI:33019"/>
        <dbReference type="ChEBI" id="CHEBI:43474"/>
        <dbReference type="ChEBI" id="CHEBI:61977"/>
        <dbReference type="ChEBI" id="CHEBI:83586"/>
        <dbReference type="EC" id="2.7.4.27"/>
    </reaction>
</comment>
<comment type="function">
    <text evidence="5">Bifunctional serine/threonine kinase and phosphorylase involved in the regulation of the pyruvate, phosphate dikinase (PPDK) by catalyzing its phosphorylation/dephosphorylation.</text>
</comment>
<dbReference type="EC" id="2.7.4.27" evidence="5"/>
<dbReference type="HAMAP" id="MF_00921">
    <property type="entry name" value="PDRP"/>
    <property type="match status" value="1"/>
</dbReference>
<dbReference type="EMBL" id="FNYT01000009">
    <property type="protein sequence ID" value="SEJ22392.1"/>
    <property type="molecule type" value="Genomic_DNA"/>
</dbReference>
<dbReference type="Proteomes" id="UP000199280">
    <property type="component" value="Unassembled WGS sequence"/>
</dbReference>
<keyword evidence="9" id="KW-1185">Reference proteome</keyword>
<dbReference type="GO" id="GO:0004674">
    <property type="term" value="F:protein serine/threonine kinase activity"/>
    <property type="evidence" value="ECO:0007669"/>
    <property type="project" value="UniProtKB-UniRule"/>
</dbReference>
<keyword evidence="2 5" id="KW-0808">Transferase</keyword>
<dbReference type="STRING" id="640938.TR210_1449"/>
<organism evidence="6 8">
    <name type="scientific">Trichococcus ilyis</name>
    <dbReference type="NCBI Taxonomy" id="640938"/>
    <lineage>
        <taxon>Bacteria</taxon>
        <taxon>Bacillati</taxon>
        <taxon>Bacillota</taxon>
        <taxon>Bacilli</taxon>
        <taxon>Lactobacillales</taxon>
        <taxon>Carnobacteriaceae</taxon>
        <taxon>Trichococcus</taxon>
    </lineage>
</organism>
<dbReference type="PANTHER" id="PTHR31756:SF3">
    <property type="entry name" value="PYRUVATE, PHOSPHATE DIKINASE REGULATORY PROTEIN 1, CHLOROPLASTIC"/>
    <property type="match status" value="1"/>
</dbReference>
<evidence type="ECO:0000256" key="4">
    <source>
        <dbReference type="ARBA" id="ARBA00022777"/>
    </source>
</evidence>
<dbReference type="InterPro" id="IPR027417">
    <property type="entry name" value="P-loop_NTPase"/>
</dbReference>
<comment type="similarity">
    <text evidence="5">Belongs to the pyruvate, phosphate/water dikinase regulatory protein family. PDRP subfamily.</text>
</comment>
<evidence type="ECO:0000313" key="6">
    <source>
        <dbReference type="EMBL" id="CZQ97300.1"/>
    </source>
</evidence>
<dbReference type="OrthoDB" id="9782201at2"/>
<evidence type="ECO:0000313" key="9">
    <source>
        <dbReference type="Proteomes" id="UP000199280"/>
    </source>
</evidence>
<sequence>MEQQAHEDLHFVIISDSVGDTARKVLQAVLAQFPSITVHMYHYPFIRKMKDLEPVLKEAKELKAFVIHTLVVEDLSEFTDSFCAAENLPCYNILKALVSDISEKTGQQPLRRAGALHRLDDEYFNRISAIEFAVKYDDGKDPKGFLDADLVLLGVSRTSKTPLSMFLANKNIKVANLPIMPEAAVPDEIWQVDPKKIVGLTNDAEVLNNFRKERMIAYGLSPETIYSDMDRIRAELEYAYELYNKLGCIVINVSKRSIEETAAIIMSSIEISDTTIIP</sequence>
<reference evidence="6 8" key="1">
    <citation type="submission" date="2016-02" db="EMBL/GenBank/DDBJ databases">
        <authorList>
            <person name="Wen L."/>
            <person name="He K."/>
            <person name="Yang H."/>
        </authorList>
    </citation>
    <scope>NUCLEOTIDE SEQUENCE [LARGE SCALE GENOMIC DNA]</scope>
    <source>
        <strain evidence="6">Trichococcus_R210</strain>
    </source>
</reference>
<evidence type="ECO:0000256" key="3">
    <source>
        <dbReference type="ARBA" id="ARBA00022741"/>
    </source>
</evidence>
<dbReference type="NCBIfam" id="NF003742">
    <property type="entry name" value="PRK05339.1"/>
    <property type="match status" value="1"/>
</dbReference>